<sequence>MKEAVVFSLVTMDCGGECEEGISACSSNVCEQVSFNCNSRTKLAKDGQLNAKRRTYQCDSCVGFKKTIVILKMSKKQFPLSFLRYYTDGNRTPVFKVNAHGNSKDKMVPYYRTAESIKELCKNTPGLAKRAFFGVRKTLGGITSSPVGFLPKNKRQIKYLKKKDEPIKSKDPMLSVKKMIQGDYGHFIREFALENTSPRYISEHYVKK</sequence>
<evidence type="ECO:0000313" key="1">
    <source>
        <dbReference type="EnsemblMetazoa" id="SMAR014033-PA"/>
    </source>
</evidence>
<dbReference type="Proteomes" id="UP000014500">
    <property type="component" value="Unassembled WGS sequence"/>
</dbReference>
<name>T1JJK3_STRMM</name>
<dbReference type="HOGENOM" id="CLU_1322383_0_0_1"/>
<evidence type="ECO:0000313" key="2">
    <source>
        <dbReference type="Proteomes" id="UP000014500"/>
    </source>
</evidence>
<keyword evidence="2" id="KW-1185">Reference proteome</keyword>
<reference evidence="1" key="2">
    <citation type="submission" date="2015-02" db="UniProtKB">
        <authorList>
            <consortium name="EnsemblMetazoa"/>
        </authorList>
    </citation>
    <scope>IDENTIFICATION</scope>
</reference>
<protein>
    <submittedName>
        <fullName evidence="1">Uncharacterized protein</fullName>
    </submittedName>
</protein>
<proteinExistence type="predicted"/>
<dbReference type="EMBL" id="JH430074">
    <property type="status" value="NOT_ANNOTATED_CDS"/>
    <property type="molecule type" value="Genomic_DNA"/>
</dbReference>
<reference evidence="2" key="1">
    <citation type="submission" date="2011-05" db="EMBL/GenBank/DDBJ databases">
        <authorList>
            <person name="Richards S.R."/>
            <person name="Qu J."/>
            <person name="Jiang H."/>
            <person name="Jhangiani S.N."/>
            <person name="Agravi P."/>
            <person name="Goodspeed R."/>
            <person name="Gross S."/>
            <person name="Mandapat C."/>
            <person name="Jackson L."/>
            <person name="Mathew T."/>
            <person name="Pu L."/>
            <person name="Thornton R."/>
            <person name="Saada N."/>
            <person name="Wilczek-Boney K.B."/>
            <person name="Lee S."/>
            <person name="Kovar C."/>
            <person name="Wu Y."/>
            <person name="Scherer S.E."/>
            <person name="Worley K.C."/>
            <person name="Muzny D.M."/>
            <person name="Gibbs R."/>
        </authorList>
    </citation>
    <scope>NUCLEOTIDE SEQUENCE</scope>
    <source>
        <strain evidence="2">Brora</strain>
    </source>
</reference>
<organism evidence="1 2">
    <name type="scientific">Strigamia maritima</name>
    <name type="common">European centipede</name>
    <name type="synonym">Geophilus maritimus</name>
    <dbReference type="NCBI Taxonomy" id="126957"/>
    <lineage>
        <taxon>Eukaryota</taxon>
        <taxon>Metazoa</taxon>
        <taxon>Ecdysozoa</taxon>
        <taxon>Arthropoda</taxon>
        <taxon>Myriapoda</taxon>
        <taxon>Chilopoda</taxon>
        <taxon>Pleurostigmophora</taxon>
        <taxon>Geophilomorpha</taxon>
        <taxon>Linotaeniidae</taxon>
        <taxon>Strigamia</taxon>
    </lineage>
</organism>
<dbReference type="EnsemblMetazoa" id="SMAR014033-RA">
    <property type="protein sequence ID" value="SMAR014033-PA"/>
    <property type="gene ID" value="SMAR014033"/>
</dbReference>
<accession>T1JJK3</accession>
<dbReference type="AlphaFoldDB" id="T1JJK3"/>